<evidence type="ECO:0000313" key="3">
    <source>
        <dbReference type="EMBL" id="MDC8015875.1"/>
    </source>
</evidence>
<dbReference type="EMBL" id="JAOVZO020000021">
    <property type="protein sequence ID" value="MDC8015875.1"/>
    <property type="molecule type" value="Genomic_DNA"/>
</dbReference>
<dbReference type="Gene3D" id="3.40.390.10">
    <property type="entry name" value="Collagenase (Catalytic Domain)"/>
    <property type="match status" value="1"/>
</dbReference>
<gene>
    <name evidence="3" type="ORF">OD750_025410</name>
</gene>
<sequence>MIRRFATAAFALAASAAHAQVTFTVDFDASANVLTADERGNVETHLREAGRRWMQALGITATRAIELRVAVSNVPTANGTSNASSPIGTIAGRTTYEQGVAYELRTGTDPNGAAPDGTVTFGLAYLRNELWFDPAPAARTAPVPANRTDAMSVALHEIGHVLAYNGWADLTTGVPPATYWSTFDRWMQPGAPSVITGPYAVAAWGYAPDVTTGNNKHWGNAALLAAHPARQSLAPVEWAYGAPVPQATCELPPSIDAPPSFAREAAAPDATLIDELMNGVVFYRGTRYDIGALDRALMSDVGLMVDAIFGNGFQ</sequence>
<dbReference type="PROSITE" id="PS50263">
    <property type="entry name" value="CN_HYDROLASE"/>
    <property type="match status" value="1"/>
</dbReference>
<evidence type="ECO:0000259" key="2">
    <source>
        <dbReference type="PROSITE" id="PS50263"/>
    </source>
</evidence>
<dbReference type="Proteomes" id="UP001139971">
    <property type="component" value="Unassembled WGS sequence"/>
</dbReference>
<dbReference type="RefSeq" id="WP_263543963.1">
    <property type="nucleotide sequence ID" value="NZ_JAOVZO020000021.1"/>
</dbReference>
<dbReference type="InterPro" id="IPR003010">
    <property type="entry name" value="C-N_Hydrolase"/>
</dbReference>
<evidence type="ECO:0000313" key="4">
    <source>
        <dbReference type="Proteomes" id="UP001139971"/>
    </source>
</evidence>
<dbReference type="GO" id="GO:0008237">
    <property type="term" value="F:metallopeptidase activity"/>
    <property type="evidence" value="ECO:0007669"/>
    <property type="project" value="InterPro"/>
</dbReference>
<feature type="signal peptide" evidence="1">
    <location>
        <begin position="1"/>
        <end position="19"/>
    </location>
</feature>
<protein>
    <recommendedName>
        <fullName evidence="2">CN hydrolase domain-containing protein</fullName>
    </recommendedName>
</protein>
<evidence type="ECO:0000256" key="1">
    <source>
        <dbReference type="SAM" id="SignalP"/>
    </source>
</evidence>
<dbReference type="AlphaFoldDB" id="A0A9X3YQX8"/>
<comment type="caution">
    <text evidence="3">The sequence shown here is derived from an EMBL/GenBank/DDBJ whole genome shotgun (WGS) entry which is preliminary data.</text>
</comment>
<keyword evidence="4" id="KW-1185">Reference proteome</keyword>
<accession>A0A9X3YQX8</accession>
<reference evidence="3" key="1">
    <citation type="submission" date="2023-02" db="EMBL/GenBank/DDBJ databases">
        <title>Tahibacter soli sp. nov. isolated from soil.</title>
        <authorList>
            <person name="Baek J.H."/>
            <person name="Lee J.K."/>
            <person name="Choi D.G."/>
            <person name="Jeon C.O."/>
        </authorList>
    </citation>
    <scope>NUCLEOTIDE SEQUENCE</scope>
    <source>
        <strain evidence="3">BL</strain>
    </source>
</reference>
<feature type="chain" id="PRO_5040878466" description="CN hydrolase domain-containing protein" evidence="1">
    <location>
        <begin position="20"/>
        <end position="314"/>
    </location>
</feature>
<proteinExistence type="predicted"/>
<feature type="domain" description="CN hydrolase" evidence="2">
    <location>
        <begin position="1"/>
        <end position="110"/>
    </location>
</feature>
<dbReference type="InterPro" id="IPR024079">
    <property type="entry name" value="MetalloPept_cat_dom_sf"/>
</dbReference>
<name>A0A9X3YQX8_9GAMM</name>
<organism evidence="3 4">
    <name type="scientific">Tahibacter soli</name>
    <dbReference type="NCBI Taxonomy" id="2983605"/>
    <lineage>
        <taxon>Bacteria</taxon>
        <taxon>Pseudomonadati</taxon>
        <taxon>Pseudomonadota</taxon>
        <taxon>Gammaproteobacteria</taxon>
        <taxon>Lysobacterales</taxon>
        <taxon>Rhodanobacteraceae</taxon>
        <taxon>Tahibacter</taxon>
    </lineage>
</organism>
<keyword evidence="1" id="KW-0732">Signal</keyword>